<dbReference type="SUPFAM" id="SSF50341">
    <property type="entry name" value="CheW-like"/>
    <property type="match status" value="1"/>
</dbReference>
<dbReference type="Pfam" id="PF01584">
    <property type="entry name" value="CheW"/>
    <property type="match status" value="1"/>
</dbReference>
<dbReference type="EMBL" id="MZGV01000027">
    <property type="protein sequence ID" value="OPJ60861.1"/>
    <property type="molecule type" value="Genomic_DNA"/>
</dbReference>
<dbReference type="Gene3D" id="2.30.30.40">
    <property type="entry name" value="SH3 Domains"/>
    <property type="match status" value="1"/>
</dbReference>
<dbReference type="InterPro" id="IPR036061">
    <property type="entry name" value="CheW-like_dom_sf"/>
</dbReference>
<protein>
    <submittedName>
        <fullName evidence="2">Chemotaxis protein CheW</fullName>
    </submittedName>
</protein>
<evidence type="ECO:0000313" key="2">
    <source>
        <dbReference type="EMBL" id="OPJ60861.1"/>
    </source>
</evidence>
<dbReference type="PANTHER" id="PTHR22617:SF23">
    <property type="entry name" value="CHEMOTAXIS PROTEIN CHEW"/>
    <property type="match status" value="1"/>
</dbReference>
<dbReference type="AlphaFoldDB" id="A0A1V4ILF2"/>
<dbReference type="Gene3D" id="2.40.50.180">
    <property type="entry name" value="CheA-289, Domain 4"/>
    <property type="match status" value="1"/>
</dbReference>
<dbReference type="SMART" id="SM00260">
    <property type="entry name" value="CheW"/>
    <property type="match status" value="1"/>
</dbReference>
<keyword evidence="3" id="KW-1185">Reference proteome</keyword>
<gene>
    <name evidence="2" type="primary">cheW_2</name>
    <name evidence="2" type="ORF">CLORY_25680</name>
</gene>
<dbReference type="GO" id="GO:0006935">
    <property type="term" value="P:chemotaxis"/>
    <property type="evidence" value="ECO:0007669"/>
    <property type="project" value="InterPro"/>
</dbReference>
<comment type="caution">
    <text evidence="2">The sequence shown here is derived from an EMBL/GenBank/DDBJ whole genome shotgun (WGS) entry which is preliminary data.</text>
</comment>
<dbReference type="InterPro" id="IPR002545">
    <property type="entry name" value="CheW-lke_dom"/>
</dbReference>
<name>A0A1V4ILF2_9CLOT</name>
<dbReference type="STRING" id="1450648.CLORY_25680"/>
<evidence type="ECO:0000259" key="1">
    <source>
        <dbReference type="PROSITE" id="PS50851"/>
    </source>
</evidence>
<organism evidence="2 3">
    <name type="scientific">Clostridium oryzae</name>
    <dbReference type="NCBI Taxonomy" id="1450648"/>
    <lineage>
        <taxon>Bacteria</taxon>
        <taxon>Bacillati</taxon>
        <taxon>Bacillota</taxon>
        <taxon>Clostridia</taxon>
        <taxon>Eubacteriales</taxon>
        <taxon>Clostridiaceae</taxon>
        <taxon>Clostridium</taxon>
    </lineage>
</organism>
<sequence>MDKEIKILVFTVNDEYYAADIGEVERIIGYEKPTKLPDTPSFTEGVINHEGHILAVVNLAKRFKLPENSGANDKKIIVVKGENEQDSVGIIVDLVSEVKDVLESSIELPKESISGISRRYIKGLIKFENKILIFLNMGSILTDEEKEELMQ</sequence>
<dbReference type="PANTHER" id="PTHR22617">
    <property type="entry name" value="CHEMOTAXIS SENSOR HISTIDINE KINASE-RELATED"/>
    <property type="match status" value="1"/>
</dbReference>
<dbReference type="InterPro" id="IPR039315">
    <property type="entry name" value="CheW"/>
</dbReference>
<dbReference type="GO" id="GO:0005829">
    <property type="term" value="C:cytosol"/>
    <property type="evidence" value="ECO:0007669"/>
    <property type="project" value="TreeGrafter"/>
</dbReference>
<dbReference type="GO" id="GO:0007165">
    <property type="term" value="P:signal transduction"/>
    <property type="evidence" value="ECO:0007669"/>
    <property type="project" value="InterPro"/>
</dbReference>
<dbReference type="OrthoDB" id="9794382at2"/>
<dbReference type="PROSITE" id="PS50851">
    <property type="entry name" value="CHEW"/>
    <property type="match status" value="1"/>
</dbReference>
<evidence type="ECO:0000313" key="3">
    <source>
        <dbReference type="Proteomes" id="UP000190080"/>
    </source>
</evidence>
<accession>A0A1V4ILF2</accession>
<reference evidence="2 3" key="1">
    <citation type="submission" date="2017-03" db="EMBL/GenBank/DDBJ databases">
        <title>Genome sequence of Clostridium oryzae DSM 28571.</title>
        <authorList>
            <person name="Poehlein A."/>
            <person name="Daniel R."/>
        </authorList>
    </citation>
    <scope>NUCLEOTIDE SEQUENCE [LARGE SCALE GENOMIC DNA]</scope>
    <source>
        <strain evidence="2 3">DSM 28571</strain>
    </source>
</reference>
<dbReference type="RefSeq" id="WP_079425049.1">
    <property type="nucleotide sequence ID" value="NZ_MZGV01000027.1"/>
</dbReference>
<proteinExistence type="predicted"/>
<dbReference type="Proteomes" id="UP000190080">
    <property type="component" value="Unassembled WGS sequence"/>
</dbReference>
<feature type="domain" description="CheW-like" evidence="1">
    <location>
        <begin position="4"/>
        <end position="146"/>
    </location>
</feature>